<evidence type="ECO:0000313" key="2">
    <source>
        <dbReference type="Proteomes" id="UP001432322"/>
    </source>
</evidence>
<dbReference type="Proteomes" id="UP001432322">
    <property type="component" value="Unassembled WGS sequence"/>
</dbReference>
<keyword evidence="2" id="KW-1185">Reference proteome</keyword>
<reference evidence="1" key="1">
    <citation type="submission" date="2023-10" db="EMBL/GenBank/DDBJ databases">
        <title>Genome assembly of Pristionchus species.</title>
        <authorList>
            <person name="Yoshida K."/>
            <person name="Sommer R.J."/>
        </authorList>
    </citation>
    <scope>NUCLEOTIDE SEQUENCE</scope>
    <source>
        <strain evidence="1">RS5133</strain>
    </source>
</reference>
<accession>A0AAV5V0P2</accession>
<feature type="non-terminal residue" evidence="1">
    <location>
        <position position="1"/>
    </location>
</feature>
<feature type="non-terminal residue" evidence="1">
    <location>
        <position position="75"/>
    </location>
</feature>
<dbReference type="EMBL" id="BTSY01000002">
    <property type="protein sequence ID" value="GMT12949.1"/>
    <property type="molecule type" value="Genomic_DNA"/>
</dbReference>
<comment type="caution">
    <text evidence="1">The sequence shown here is derived from an EMBL/GenBank/DDBJ whole genome shotgun (WGS) entry which is preliminary data.</text>
</comment>
<dbReference type="AlphaFoldDB" id="A0AAV5V0P2"/>
<gene>
    <name evidence="1" type="ORF">PFISCL1PPCAC_4246</name>
</gene>
<organism evidence="1 2">
    <name type="scientific">Pristionchus fissidentatus</name>
    <dbReference type="NCBI Taxonomy" id="1538716"/>
    <lineage>
        <taxon>Eukaryota</taxon>
        <taxon>Metazoa</taxon>
        <taxon>Ecdysozoa</taxon>
        <taxon>Nematoda</taxon>
        <taxon>Chromadorea</taxon>
        <taxon>Rhabditida</taxon>
        <taxon>Rhabditina</taxon>
        <taxon>Diplogasteromorpha</taxon>
        <taxon>Diplogasteroidea</taxon>
        <taxon>Neodiplogasteridae</taxon>
        <taxon>Pristionchus</taxon>
    </lineage>
</organism>
<name>A0AAV5V0P2_9BILA</name>
<proteinExistence type="predicted"/>
<sequence length="75" mass="8625">LLFLALSSEAAVLYSDIDLERCTQDTVCFFRDSCADLTSTSLKLTQKWNDFRDCDVIIQVKPLTDSKFLIFLRVK</sequence>
<evidence type="ECO:0000313" key="1">
    <source>
        <dbReference type="EMBL" id="GMT12949.1"/>
    </source>
</evidence>
<protein>
    <submittedName>
        <fullName evidence="1">Uncharacterized protein</fullName>
    </submittedName>
</protein>